<dbReference type="GeneID" id="30412541"/>
<accession>A0A1D3L416</accession>
<dbReference type="Pfam" id="PF22703">
    <property type="entry name" value="Cdc6_lid"/>
    <property type="match status" value="1"/>
</dbReference>
<gene>
    <name evidence="7" type="primary">cdc6-2</name>
    <name evidence="7" type="ORF">MCBB_1704</name>
</gene>
<dbReference type="InterPro" id="IPR055237">
    <property type="entry name" value="Cdc6_lid"/>
</dbReference>
<dbReference type="RefSeq" id="WP_071907336.1">
    <property type="nucleotide sequence ID" value="NZ_LT607756.1"/>
</dbReference>
<dbReference type="SUPFAM" id="SSF52540">
    <property type="entry name" value="P-loop containing nucleoside triphosphate hydrolases"/>
    <property type="match status" value="1"/>
</dbReference>
<dbReference type="Gene3D" id="3.40.50.300">
    <property type="entry name" value="P-loop containing nucleotide triphosphate hydrolases"/>
    <property type="match status" value="1"/>
</dbReference>
<dbReference type="PATRIC" id="fig|129848.4.peg.1744"/>
<comment type="function">
    <text evidence="5">Involved in regulation of DNA replication.</text>
</comment>
<dbReference type="InterPro" id="IPR027417">
    <property type="entry name" value="P-loop_NTPase"/>
</dbReference>
<organism evidence="7 8">
    <name type="scientific">Methanobacterium congolense</name>
    <dbReference type="NCBI Taxonomy" id="118062"/>
    <lineage>
        <taxon>Archaea</taxon>
        <taxon>Methanobacteriati</taxon>
        <taxon>Methanobacteriota</taxon>
        <taxon>Methanomada group</taxon>
        <taxon>Methanobacteria</taxon>
        <taxon>Methanobacteriales</taxon>
        <taxon>Methanobacteriaceae</taxon>
        <taxon>Methanobacterium</taxon>
    </lineage>
</organism>
<evidence type="ECO:0000256" key="1">
    <source>
        <dbReference type="ARBA" id="ARBA00006184"/>
    </source>
</evidence>
<dbReference type="OrthoDB" id="53276at2157"/>
<name>A0A1D3L416_9EURY</name>
<dbReference type="CDD" id="cd18139">
    <property type="entry name" value="HLD_clamp_RarA"/>
    <property type="match status" value="1"/>
</dbReference>
<evidence type="ECO:0000256" key="5">
    <source>
        <dbReference type="HAMAP-Rule" id="MF_01407"/>
    </source>
</evidence>
<dbReference type="NCBIfam" id="NF001624">
    <property type="entry name" value="PRK00411.1-2"/>
    <property type="match status" value="1"/>
</dbReference>
<dbReference type="InterPro" id="IPR036388">
    <property type="entry name" value="WH-like_DNA-bd_sf"/>
</dbReference>
<comment type="similarity">
    <text evidence="1 5">Belongs to the CDC6/cdc18 family.</text>
</comment>
<sequence>MGIQDILLYDETIFRNIDAFNPDYVPENYIHRESQMEALAICLRPALRGGRPVNTVVLGSPATGKTTAINKIFEMVGETSDRVVCVYVNCQLHTTRFNIFSQIYNELFGHMPPETGVPFSRIYGKIMKYLRDEDKAMVVALDDVNYLFHSKNANKIFYDILRAHEEFKGVRTGIFAILSDIEFRYMLDKNVNSVFIPQEVIFDPYSPSEMRDILTDRIKAGFYPDVISDEILDMIVDQASSAGDLRIGIDLLRVSGNFAEADASKTIEEKHVLEAMKSTGSVSLKSTLKTLSDQEKMLLKVIAESEEEDLVAGDIYNSFKIRTSTSYASFDRTLNKLEFLRLIDTKFTGKGVKGNSRMVILRFNPKEIVKCLKNVGT</sequence>
<evidence type="ECO:0000259" key="6">
    <source>
        <dbReference type="SMART" id="SM01074"/>
    </source>
</evidence>
<keyword evidence="8" id="KW-1185">Reference proteome</keyword>
<dbReference type="GO" id="GO:0005524">
    <property type="term" value="F:ATP binding"/>
    <property type="evidence" value="ECO:0007669"/>
    <property type="project" value="UniProtKB-UniRule"/>
</dbReference>
<dbReference type="STRING" id="118062.MCBB_1704"/>
<dbReference type="InterPro" id="IPR041664">
    <property type="entry name" value="AAA_16"/>
</dbReference>
<dbReference type="InterPro" id="IPR036390">
    <property type="entry name" value="WH_DNA-bd_sf"/>
</dbReference>
<dbReference type="NCBIfam" id="TIGR02928">
    <property type="entry name" value="orc1/cdc6 family replication initiation protein"/>
    <property type="match status" value="1"/>
</dbReference>
<dbReference type="SMART" id="SM01074">
    <property type="entry name" value="Cdc6_C"/>
    <property type="match status" value="1"/>
</dbReference>
<dbReference type="GO" id="GO:0006260">
    <property type="term" value="P:DNA replication"/>
    <property type="evidence" value="ECO:0007669"/>
    <property type="project" value="UniProtKB-UniRule"/>
</dbReference>
<dbReference type="InterPro" id="IPR050311">
    <property type="entry name" value="ORC1/CDC6"/>
</dbReference>
<evidence type="ECO:0000313" key="7">
    <source>
        <dbReference type="EMBL" id="SCG86259.1"/>
    </source>
</evidence>
<proteinExistence type="inferred from homology"/>
<keyword evidence="3 5" id="KW-0547">Nucleotide-binding</keyword>
<dbReference type="KEGG" id="mcub:MCBB_1704"/>
<feature type="binding site" evidence="5">
    <location>
        <position position="205"/>
    </location>
    <ligand>
        <name>ATP</name>
        <dbReference type="ChEBI" id="CHEBI:30616"/>
    </ligand>
</feature>
<evidence type="ECO:0000256" key="4">
    <source>
        <dbReference type="ARBA" id="ARBA00022840"/>
    </source>
</evidence>
<dbReference type="HAMAP" id="MF_01407">
    <property type="entry name" value="ORC1_type_DNA_replic_protein"/>
    <property type="match status" value="1"/>
</dbReference>
<dbReference type="AlphaFoldDB" id="A0A1D3L416"/>
<keyword evidence="2 5" id="KW-0235">DNA replication</keyword>
<dbReference type="EMBL" id="LT607756">
    <property type="protein sequence ID" value="SCG86259.1"/>
    <property type="molecule type" value="Genomic_DNA"/>
</dbReference>
<dbReference type="Proteomes" id="UP000094707">
    <property type="component" value="Chromosome I"/>
</dbReference>
<dbReference type="InterPro" id="IPR014277">
    <property type="entry name" value="Orc1/Cdc6_arc"/>
</dbReference>
<evidence type="ECO:0000256" key="2">
    <source>
        <dbReference type="ARBA" id="ARBA00022705"/>
    </source>
</evidence>
<feature type="binding site" evidence="5">
    <location>
        <begin position="63"/>
        <end position="67"/>
    </location>
    <ligand>
        <name>ATP</name>
        <dbReference type="ChEBI" id="CHEBI:30616"/>
    </ligand>
</feature>
<evidence type="ECO:0000256" key="3">
    <source>
        <dbReference type="ARBA" id="ARBA00022741"/>
    </source>
</evidence>
<dbReference type="InterPro" id="IPR015163">
    <property type="entry name" value="Cdc6_C"/>
</dbReference>
<feature type="binding site" evidence="5">
    <location>
        <position position="217"/>
    </location>
    <ligand>
        <name>ATP</name>
        <dbReference type="ChEBI" id="CHEBI:30616"/>
    </ligand>
</feature>
<dbReference type="PANTHER" id="PTHR10763:SF26">
    <property type="entry name" value="CELL DIVISION CONTROL PROTEIN 6 HOMOLOG"/>
    <property type="match status" value="1"/>
</dbReference>
<keyword evidence="4 5" id="KW-0067">ATP-binding</keyword>
<feature type="domain" description="Cdc6 C-terminal" evidence="6">
    <location>
        <begin position="299"/>
        <end position="372"/>
    </location>
</feature>
<dbReference type="Gene3D" id="1.10.8.60">
    <property type="match status" value="1"/>
</dbReference>
<dbReference type="Gene3D" id="1.10.10.10">
    <property type="entry name" value="Winged helix-like DNA-binding domain superfamily/Winged helix DNA-binding domain"/>
    <property type="match status" value="1"/>
</dbReference>
<protein>
    <recommendedName>
        <fullName evidence="5">ORC1-type DNA replication protein</fullName>
    </recommendedName>
</protein>
<dbReference type="SUPFAM" id="SSF46785">
    <property type="entry name" value="Winged helix' DNA-binding domain"/>
    <property type="match status" value="1"/>
</dbReference>
<dbReference type="PANTHER" id="PTHR10763">
    <property type="entry name" value="CELL DIVISION CONTROL PROTEIN 6-RELATED"/>
    <property type="match status" value="1"/>
</dbReference>
<reference evidence="7 8" key="1">
    <citation type="submission" date="2016-08" db="EMBL/GenBank/DDBJ databases">
        <authorList>
            <person name="Seilhamer J.J."/>
        </authorList>
    </citation>
    <scope>NUCLEOTIDE SEQUENCE [LARGE SCALE GENOMIC DNA]</scope>
    <source>
        <strain evidence="7">Buetzberg</strain>
    </source>
</reference>
<evidence type="ECO:0000313" key="8">
    <source>
        <dbReference type="Proteomes" id="UP000094707"/>
    </source>
</evidence>
<dbReference type="Pfam" id="PF13191">
    <property type="entry name" value="AAA_16"/>
    <property type="match status" value="1"/>
</dbReference>